<dbReference type="STRING" id="230819.A0A5C3KUA3"/>
<keyword evidence="2" id="KW-1185">Reference proteome</keyword>
<dbReference type="EMBL" id="ML210205">
    <property type="protein sequence ID" value="TFK24142.1"/>
    <property type="molecule type" value="Genomic_DNA"/>
</dbReference>
<organism evidence="1 2">
    <name type="scientific">Coprinopsis marcescibilis</name>
    <name type="common">Agaric fungus</name>
    <name type="synonym">Psathyrella marcescibilis</name>
    <dbReference type="NCBI Taxonomy" id="230819"/>
    <lineage>
        <taxon>Eukaryota</taxon>
        <taxon>Fungi</taxon>
        <taxon>Dikarya</taxon>
        <taxon>Basidiomycota</taxon>
        <taxon>Agaricomycotina</taxon>
        <taxon>Agaricomycetes</taxon>
        <taxon>Agaricomycetidae</taxon>
        <taxon>Agaricales</taxon>
        <taxon>Agaricineae</taxon>
        <taxon>Psathyrellaceae</taxon>
        <taxon>Coprinopsis</taxon>
    </lineage>
</organism>
<reference evidence="1 2" key="1">
    <citation type="journal article" date="2019" name="Nat. Ecol. Evol.">
        <title>Megaphylogeny resolves global patterns of mushroom evolution.</title>
        <authorList>
            <person name="Varga T."/>
            <person name="Krizsan K."/>
            <person name="Foldi C."/>
            <person name="Dima B."/>
            <person name="Sanchez-Garcia M."/>
            <person name="Sanchez-Ramirez S."/>
            <person name="Szollosi G.J."/>
            <person name="Szarkandi J.G."/>
            <person name="Papp V."/>
            <person name="Albert L."/>
            <person name="Andreopoulos W."/>
            <person name="Angelini C."/>
            <person name="Antonin V."/>
            <person name="Barry K.W."/>
            <person name="Bougher N.L."/>
            <person name="Buchanan P."/>
            <person name="Buyck B."/>
            <person name="Bense V."/>
            <person name="Catcheside P."/>
            <person name="Chovatia M."/>
            <person name="Cooper J."/>
            <person name="Damon W."/>
            <person name="Desjardin D."/>
            <person name="Finy P."/>
            <person name="Geml J."/>
            <person name="Haridas S."/>
            <person name="Hughes K."/>
            <person name="Justo A."/>
            <person name="Karasinski D."/>
            <person name="Kautmanova I."/>
            <person name="Kiss B."/>
            <person name="Kocsube S."/>
            <person name="Kotiranta H."/>
            <person name="LaButti K.M."/>
            <person name="Lechner B.E."/>
            <person name="Liimatainen K."/>
            <person name="Lipzen A."/>
            <person name="Lukacs Z."/>
            <person name="Mihaltcheva S."/>
            <person name="Morgado L.N."/>
            <person name="Niskanen T."/>
            <person name="Noordeloos M.E."/>
            <person name="Ohm R.A."/>
            <person name="Ortiz-Santana B."/>
            <person name="Ovrebo C."/>
            <person name="Racz N."/>
            <person name="Riley R."/>
            <person name="Savchenko A."/>
            <person name="Shiryaev A."/>
            <person name="Soop K."/>
            <person name="Spirin V."/>
            <person name="Szebenyi C."/>
            <person name="Tomsovsky M."/>
            <person name="Tulloss R.E."/>
            <person name="Uehling J."/>
            <person name="Grigoriev I.V."/>
            <person name="Vagvolgyi C."/>
            <person name="Papp T."/>
            <person name="Martin F.M."/>
            <person name="Miettinen O."/>
            <person name="Hibbett D.S."/>
            <person name="Nagy L.G."/>
        </authorList>
    </citation>
    <scope>NUCLEOTIDE SEQUENCE [LARGE SCALE GENOMIC DNA]</scope>
    <source>
        <strain evidence="1 2">CBS 121175</strain>
    </source>
</reference>
<evidence type="ECO:0000313" key="2">
    <source>
        <dbReference type="Proteomes" id="UP000307440"/>
    </source>
</evidence>
<dbReference type="OrthoDB" id="3219836at2759"/>
<gene>
    <name evidence="1" type="ORF">FA15DRAFT_619710</name>
</gene>
<dbReference type="AlphaFoldDB" id="A0A5C3KUA3"/>
<accession>A0A5C3KUA3</accession>
<evidence type="ECO:0000313" key="1">
    <source>
        <dbReference type="EMBL" id="TFK24142.1"/>
    </source>
</evidence>
<proteinExistence type="predicted"/>
<protein>
    <submittedName>
        <fullName evidence="1">Uncharacterized protein</fullName>
    </submittedName>
</protein>
<sequence>MPAPEVTNMRSFDSRPALGHVNLMIDTFIANASVDDLRSIMRNLLATGPPDVSPAFANAARSRLRQTYAKAKPNPYILFRRQARDSEAVALPHLFETLARARSMYGAGLGFASLGILTSVVRATIGLRWEDDGDTVDVLAHIDADIGQAIQSAKEELDGGRVNDFSAAQDAVQDLRRAIQDSLNEVNSWGGEFPFERGLSSLQCWKF</sequence>
<dbReference type="Proteomes" id="UP000307440">
    <property type="component" value="Unassembled WGS sequence"/>
</dbReference>
<name>A0A5C3KUA3_COPMA</name>